<dbReference type="Proteomes" id="UP001596378">
    <property type="component" value="Unassembled WGS sequence"/>
</dbReference>
<dbReference type="EMBL" id="JBHTAI010000050">
    <property type="protein sequence ID" value="MFC7153821.1"/>
    <property type="molecule type" value="Genomic_DNA"/>
</dbReference>
<accession>A0ABW2FKX1</accession>
<name>A0ABW2FKX1_9BACL</name>
<proteinExistence type="predicted"/>
<sequence length="379" mass="40353">MERYDVIVVGAGAMGMSAGYHLAASGRRTLLIDADDPPHRGGAHHGETRIIRHAYGEGRAYTPMALRAQRLWKELERETGRRLFLPTGFLQTGEPGSAMLEEMRQSAAEHALPVESLDRAEIRRRWPTLALPDTHVGCYESGSGVLLCEACVGAYREAALARGAALLTNTLVVSIEPDAEGATVRTEAGVYRADSVVLTAGKFAGPLLGGIGLKPPLTPIRKTVAWFAASGGEYGAGRFPAFLFDLPEGVYYGFPDLDGSGVKAGRHDGDWRPVSAGEPLAPYGADPDDGADVGRFVGKYLPGAEATPGRGASCSYTMTPDEHFILDRHPEHARIVIGAGFSGHGFKFASVIGEMLARMASGEPPGFDIGMFSIARFTP</sequence>
<reference evidence="7" key="1">
    <citation type="journal article" date="2019" name="Int. J. Syst. Evol. Microbiol.">
        <title>The Global Catalogue of Microorganisms (GCM) 10K type strain sequencing project: providing services to taxonomists for standard genome sequencing and annotation.</title>
        <authorList>
            <consortium name="The Broad Institute Genomics Platform"/>
            <consortium name="The Broad Institute Genome Sequencing Center for Infectious Disease"/>
            <person name="Wu L."/>
            <person name="Ma J."/>
        </authorList>
    </citation>
    <scope>NUCLEOTIDE SEQUENCE [LARGE SCALE GENOMIC DNA]</scope>
    <source>
        <strain evidence="7">KCTC 12907</strain>
    </source>
</reference>
<dbReference type="SUPFAM" id="SSF54373">
    <property type="entry name" value="FAD-linked reductases, C-terminal domain"/>
    <property type="match status" value="1"/>
</dbReference>
<dbReference type="GO" id="GO:0050131">
    <property type="term" value="F:N-methyl-L-amino-acid oxidase activity"/>
    <property type="evidence" value="ECO:0007669"/>
    <property type="project" value="UniProtKB-EC"/>
</dbReference>
<comment type="caution">
    <text evidence="6">The sequence shown here is derived from an EMBL/GenBank/DDBJ whole genome shotgun (WGS) entry which is preliminary data.</text>
</comment>
<comment type="cofactor">
    <cofactor evidence="1">
        <name>FAD</name>
        <dbReference type="ChEBI" id="CHEBI:57692"/>
    </cofactor>
</comment>
<evidence type="ECO:0000259" key="5">
    <source>
        <dbReference type="Pfam" id="PF01266"/>
    </source>
</evidence>
<evidence type="ECO:0000256" key="4">
    <source>
        <dbReference type="ARBA" id="ARBA00023002"/>
    </source>
</evidence>
<evidence type="ECO:0000256" key="1">
    <source>
        <dbReference type="ARBA" id="ARBA00001974"/>
    </source>
</evidence>
<evidence type="ECO:0000256" key="2">
    <source>
        <dbReference type="ARBA" id="ARBA00022630"/>
    </source>
</evidence>
<dbReference type="PANTHER" id="PTHR10961:SF7">
    <property type="entry name" value="FAD DEPENDENT OXIDOREDUCTASE DOMAIN-CONTAINING PROTEIN"/>
    <property type="match status" value="1"/>
</dbReference>
<dbReference type="InterPro" id="IPR045170">
    <property type="entry name" value="MTOX"/>
</dbReference>
<keyword evidence="4 6" id="KW-0560">Oxidoreductase</keyword>
<keyword evidence="3" id="KW-0274">FAD</keyword>
<dbReference type="EC" id="1.5.3.2" evidence="6"/>
<dbReference type="SUPFAM" id="SSF51905">
    <property type="entry name" value="FAD/NAD(P)-binding domain"/>
    <property type="match status" value="1"/>
</dbReference>
<dbReference type="NCBIfam" id="NF008425">
    <property type="entry name" value="PRK11259.1"/>
    <property type="match status" value="1"/>
</dbReference>
<protein>
    <submittedName>
        <fullName evidence="6">N-methyl-L-tryptophan oxidase</fullName>
        <ecNumber evidence="6">1.5.3.2</ecNumber>
    </submittedName>
</protein>
<organism evidence="6 7">
    <name type="scientific">Cohnella cellulosilytica</name>
    <dbReference type="NCBI Taxonomy" id="986710"/>
    <lineage>
        <taxon>Bacteria</taxon>
        <taxon>Bacillati</taxon>
        <taxon>Bacillota</taxon>
        <taxon>Bacilli</taxon>
        <taxon>Bacillales</taxon>
        <taxon>Paenibacillaceae</taxon>
        <taxon>Cohnella</taxon>
    </lineage>
</organism>
<keyword evidence="2" id="KW-0285">Flavoprotein</keyword>
<dbReference type="RefSeq" id="WP_378053094.1">
    <property type="nucleotide sequence ID" value="NZ_JBHMDN010000072.1"/>
</dbReference>
<evidence type="ECO:0000313" key="6">
    <source>
        <dbReference type="EMBL" id="MFC7153821.1"/>
    </source>
</evidence>
<dbReference type="InterPro" id="IPR036188">
    <property type="entry name" value="FAD/NAD-bd_sf"/>
</dbReference>
<feature type="domain" description="FAD dependent oxidoreductase" evidence="5">
    <location>
        <begin position="5"/>
        <end position="359"/>
    </location>
</feature>
<evidence type="ECO:0000313" key="7">
    <source>
        <dbReference type="Proteomes" id="UP001596378"/>
    </source>
</evidence>
<dbReference type="Gene3D" id="3.50.50.60">
    <property type="entry name" value="FAD/NAD(P)-binding domain"/>
    <property type="match status" value="1"/>
</dbReference>
<dbReference type="Gene3D" id="3.30.9.10">
    <property type="entry name" value="D-Amino Acid Oxidase, subunit A, domain 2"/>
    <property type="match status" value="1"/>
</dbReference>
<dbReference type="PANTHER" id="PTHR10961">
    <property type="entry name" value="PEROXISOMAL SARCOSINE OXIDASE"/>
    <property type="match status" value="1"/>
</dbReference>
<gene>
    <name evidence="6" type="primary">solA</name>
    <name evidence="6" type="ORF">ACFQMJ_35305</name>
</gene>
<dbReference type="InterPro" id="IPR006076">
    <property type="entry name" value="FAD-dep_OxRdtase"/>
</dbReference>
<keyword evidence="7" id="KW-1185">Reference proteome</keyword>
<dbReference type="Pfam" id="PF01266">
    <property type="entry name" value="DAO"/>
    <property type="match status" value="1"/>
</dbReference>
<evidence type="ECO:0000256" key="3">
    <source>
        <dbReference type="ARBA" id="ARBA00022827"/>
    </source>
</evidence>